<keyword evidence="2" id="KW-1185">Reference proteome</keyword>
<protein>
    <submittedName>
        <fullName evidence="3">TIL domain-containing protein</fullName>
    </submittedName>
</protein>
<dbReference type="eggNOG" id="ENOG502TI1M">
    <property type="taxonomic scope" value="Eukaryota"/>
</dbReference>
<accession>A0A1I7T027</accession>
<dbReference type="Proteomes" id="UP000095282">
    <property type="component" value="Unplaced"/>
</dbReference>
<evidence type="ECO:0000256" key="1">
    <source>
        <dbReference type="SAM" id="SignalP"/>
    </source>
</evidence>
<name>A0A1I7T027_9PELO</name>
<dbReference type="WBParaSite" id="Csp11.Scaffold44.g231.t1">
    <property type="protein sequence ID" value="Csp11.Scaffold44.g231.t1"/>
    <property type="gene ID" value="Csp11.Scaffold44.g231"/>
</dbReference>
<dbReference type="PROSITE" id="PS50092">
    <property type="entry name" value="TSP1"/>
    <property type="match status" value="1"/>
</dbReference>
<dbReference type="AlphaFoldDB" id="A0A1I7T027"/>
<reference evidence="3" key="1">
    <citation type="submission" date="2016-11" db="UniProtKB">
        <authorList>
            <consortium name="WormBaseParasite"/>
        </authorList>
    </citation>
    <scope>IDENTIFICATION</scope>
</reference>
<proteinExistence type="predicted"/>
<keyword evidence="1" id="KW-0732">Signal</keyword>
<evidence type="ECO:0000313" key="2">
    <source>
        <dbReference type="Proteomes" id="UP000095282"/>
    </source>
</evidence>
<organism evidence="2 3">
    <name type="scientific">Caenorhabditis tropicalis</name>
    <dbReference type="NCBI Taxonomy" id="1561998"/>
    <lineage>
        <taxon>Eukaryota</taxon>
        <taxon>Metazoa</taxon>
        <taxon>Ecdysozoa</taxon>
        <taxon>Nematoda</taxon>
        <taxon>Chromadorea</taxon>
        <taxon>Rhabditida</taxon>
        <taxon>Rhabditina</taxon>
        <taxon>Rhabditomorpha</taxon>
        <taxon>Rhabditoidea</taxon>
        <taxon>Rhabditidae</taxon>
        <taxon>Peloderinae</taxon>
        <taxon>Caenorhabditis</taxon>
    </lineage>
</organism>
<sequence>MTIGSAHLISFAMMLLIVFSLLISLSSATDTPPSQEIPEGCDIVPVTECQVTCGGGWQLGRYVCIEKTEKCHCPPNPVFNQCNNRPCLGKNPTLLDVFYDEENKQQEENGVEYVEESAEVVPIKKTV</sequence>
<evidence type="ECO:0000313" key="3">
    <source>
        <dbReference type="WBParaSite" id="Csp11.Scaffold44.g231.t1"/>
    </source>
</evidence>
<feature type="signal peptide" evidence="1">
    <location>
        <begin position="1"/>
        <end position="28"/>
    </location>
</feature>
<dbReference type="InterPro" id="IPR000884">
    <property type="entry name" value="TSP1_rpt"/>
</dbReference>
<feature type="chain" id="PRO_5009306915" evidence="1">
    <location>
        <begin position="29"/>
        <end position="127"/>
    </location>
</feature>